<gene>
    <name evidence="1" type="ORF">RHMOL_Rhmol10G0179400</name>
</gene>
<proteinExistence type="predicted"/>
<name>A0ACC0M3S4_RHOML</name>
<dbReference type="EMBL" id="CM046397">
    <property type="protein sequence ID" value="KAI8535500.1"/>
    <property type="molecule type" value="Genomic_DNA"/>
</dbReference>
<dbReference type="Proteomes" id="UP001062846">
    <property type="component" value="Chromosome 10"/>
</dbReference>
<reference evidence="1" key="1">
    <citation type="submission" date="2022-02" db="EMBL/GenBank/DDBJ databases">
        <title>Plant Genome Project.</title>
        <authorList>
            <person name="Zhang R.-G."/>
        </authorList>
    </citation>
    <scope>NUCLEOTIDE SEQUENCE</scope>
    <source>
        <strain evidence="1">AT1</strain>
    </source>
</reference>
<protein>
    <submittedName>
        <fullName evidence="1">Uncharacterized protein</fullName>
    </submittedName>
</protein>
<sequence>MVSHSGPVACNVGMPSFLGRIWPYGGLIAGLGIWRIICGKLPCMQPSGPCG</sequence>
<organism evidence="1 2">
    <name type="scientific">Rhododendron molle</name>
    <name type="common">Chinese azalea</name>
    <name type="synonym">Azalea mollis</name>
    <dbReference type="NCBI Taxonomy" id="49168"/>
    <lineage>
        <taxon>Eukaryota</taxon>
        <taxon>Viridiplantae</taxon>
        <taxon>Streptophyta</taxon>
        <taxon>Embryophyta</taxon>
        <taxon>Tracheophyta</taxon>
        <taxon>Spermatophyta</taxon>
        <taxon>Magnoliopsida</taxon>
        <taxon>eudicotyledons</taxon>
        <taxon>Gunneridae</taxon>
        <taxon>Pentapetalae</taxon>
        <taxon>asterids</taxon>
        <taxon>Ericales</taxon>
        <taxon>Ericaceae</taxon>
        <taxon>Ericoideae</taxon>
        <taxon>Rhodoreae</taxon>
        <taxon>Rhododendron</taxon>
    </lineage>
</organism>
<keyword evidence="2" id="KW-1185">Reference proteome</keyword>
<comment type="caution">
    <text evidence="1">The sequence shown here is derived from an EMBL/GenBank/DDBJ whole genome shotgun (WGS) entry which is preliminary data.</text>
</comment>
<evidence type="ECO:0000313" key="2">
    <source>
        <dbReference type="Proteomes" id="UP001062846"/>
    </source>
</evidence>
<evidence type="ECO:0000313" key="1">
    <source>
        <dbReference type="EMBL" id="KAI8535500.1"/>
    </source>
</evidence>
<accession>A0ACC0M3S4</accession>